<reference evidence="1 2" key="1">
    <citation type="submission" date="2016-12" db="EMBL/GenBank/DDBJ databases">
        <title>Discovery of methanogenic haloarchaea.</title>
        <authorList>
            <person name="Sorokin D.Y."/>
            <person name="Makarova K.S."/>
            <person name="Abbas B."/>
            <person name="Ferrer M."/>
            <person name="Golyshin P.N."/>
        </authorList>
    </citation>
    <scope>NUCLEOTIDE SEQUENCE [LARGE SCALE GENOMIC DNA]</scope>
    <source>
        <strain evidence="1">AMET1</strain>
    </source>
</reference>
<dbReference type="PANTHER" id="PTHR40734:SF1">
    <property type="entry name" value="DNA-BINDING PROTEIN"/>
    <property type="match status" value="1"/>
</dbReference>
<dbReference type="Gene3D" id="1.10.150.280">
    <property type="entry name" value="AF1531-like domain"/>
    <property type="match status" value="1"/>
</dbReference>
<dbReference type="PANTHER" id="PTHR40734">
    <property type="entry name" value="TRNA-SPECIFIC ADENOSINE DEAMINASE-RELATED"/>
    <property type="match status" value="1"/>
</dbReference>
<dbReference type="AlphaFoldDB" id="A0A1Y3GGE0"/>
<dbReference type="OrthoDB" id="7902at2157"/>
<comment type="caution">
    <text evidence="1">The sequence shown here is derived from an EMBL/GenBank/DDBJ whole genome shotgun (WGS) entry which is preliminary data.</text>
</comment>
<dbReference type="InterPro" id="IPR012340">
    <property type="entry name" value="NA-bd_OB-fold"/>
</dbReference>
<dbReference type="Pfam" id="PF04919">
    <property type="entry name" value="DUF655"/>
    <property type="match status" value="1"/>
</dbReference>
<name>A0A1Y3GGE0_9EURY</name>
<dbReference type="Proteomes" id="UP000195137">
    <property type="component" value="Unassembled WGS sequence"/>
</dbReference>
<organism evidence="1 2">
    <name type="scientific">Methanonatronarchaeum thermophilum</name>
    <dbReference type="NCBI Taxonomy" id="1927129"/>
    <lineage>
        <taxon>Archaea</taxon>
        <taxon>Methanobacteriati</taxon>
        <taxon>Methanobacteriota</taxon>
        <taxon>Methanonatronarchaeia</taxon>
        <taxon>Methanonatronarchaeales</taxon>
        <taxon>Methanonatronarchaeaceae</taxon>
        <taxon>Methanonatronarchaeum</taxon>
    </lineage>
</organism>
<keyword evidence="2" id="KW-1185">Reference proteome</keyword>
<proteinExistence type="predicted"/>
<dbReference type="InterPro" id="IPR007003">
    <property type="entry name" value="DUF655"/>
</dbReference>
<dbReference type="Gene3D" id="2.40.50.140">
    <property type="entry name" value="Nucleic acid-binding proteins"/>
    <property type="match status" value="1"/>
</dbReference>
<protein>
    <submittedName>
        <fullName evidence="1">Putative RNA-binding protein</fullName>
    </submittedName>
</protein>
<gene>
    <name evidence="1" type="ORF">AMET1_0052</name>
</gene>
<dbReference type="EMBL" id="MRZU01000002">
    <property type="protein sequence ID" value="OUJ19383.1"/>
    <property type="molecule type" value="Genomic_DNA"/>
</dbReference>
<dbReference type="RefSeq" id="WP_086636484.1">
    <property type="nucleotide sequence ID" value="NZ_MRZU01000002.1"/>
</dbReference>
<dbReference type="SUPFAM" id="SSF160975">
    <property type="entry name" value="AF1531-like"/>
    <property type="match status" value="1"/>
</dbReference>
<accession>A0A1Y3GGE0</accession>
<sequence length="190" mass="22500">MKKNKKREDYIWVLDFLPRGHVEDDRPAYKKEPIIQGVGEEHFTLLEIVPKEGQTVSQYDKIYIGPGEREKADYVKKRINFKELTRNAQTELPYIIEEIVKEKEEKYINAFNNAQPITTRQHTLELFPGIGKKLMWKILDDKEAAGKFESFEDLSERVNGIHHPERIIAKRITQEIKDKNLKYRLFVKDN</sequence>
<evidence type="ECO:0000313" key="1">
    <source>
        <dbReference type="EMBL" id="OUJ19383.1"/>
    </source>
</evidence>
<evidence type="ECO:0000313" key="2">
    <source>
        <dbReference type="Proteomes" id="UP000195137"/>
    </source>
</evidence>